<feature type="transmembrane region" description="Helical" evidence="1">
    <location>
        <begin position="777"/>
        <end position="796"/>
    </location>
</feature>
<feature type="transmembrane region" description="Helical" evidence="1">
    <location>
        <begin position="630"/>
        <end position="649"/>
    </location>
</feature>
<dbReference type="PANTHER" id="PTHR24104">
    <property type="entry name" value="E3 UBIQUITIN-PROTEIN LIGASE NHLRC1-RELATED"/>
    <property type="match status" value="1"/>
</dbReference>
<proteinExistence type="predicted"/>
<feature type="transmembrane region" description="Helical" evidence="1">
    <location>
        <begin position="817"/>
        <end position="839"/>
    </location>
</feature>
<dbReference type="Proteomes" id="UP001251217">
    <property type="component" value="Unassembled WGS sequence"/>
</dbReference>
<feature type="transmembrane region" description="Helical" evidence="1">
    <location>
        <begin position="427"/>
        <end position="449"/>
    </location>
</feature>
<evidence type="ECO:0000313" key="3">
    <source>
        <dbReference type="EMBL" id="MDR7167404.1"/>
    </source>
</evidence>
<keyword evidence="1" id="KW-0472">Membrane</keyword>
<reference evidence="3 4" key="1">
    <citation type="submission" date="2023-07" db="EMBL/GenBank/DDBJ databases">
        <title>Sorghum-associated microbial communities from plants grown in Nebraska, USA.</title>
        <authorList>
            <person name="Schachtman D."/>
        </authorList>
    </citation>
    <scope>NUCLEOTIDE SEQUENCE [LARGE SCALE GENOMIC DNA]</scope>
    <source>
        <strain evidence="3 4">4272</strain>
    </source>
</reference>
<dbReference type="Pfam" id="PF05729">
    <property type="entry name" value="NACHT"/>
    <property type="match status" value="1"/>
</dbReference>
<feature type="domain" description="NACHT" evidence="2">
    <location>
        <begin position="142"/>
        <end position="264"/>
    </location>
</feature>
<organism evidence="3 4">
    <name type="scientific">Nocardia kruczakiae</name>
    <dbReference type="NCBI Taxonomy" id="261477"/>
    <lineage>
        <taxon>Bacteria</taxon>
        <taxon>Bacillati</taxon>
        <taxon>Actinomycetota</taxon>
        <taxon>Actinomycetes</taxon>
        <taxon>Mycobacteriales</taxon>
        <taxon>Nocardiaceae</taxon>
        <taxon>Nocardia</taxon>
    </lineage>
</organism>
<sequence>MGTTWARRLPVGIALIGVTGLLLWVWLASGWETIGKVAGLITAVIGVLTAVAARWPGQRTTIDPDAAVEALAGAVREQWQAEERLRRLPDPRPLQLHWDTCRRDGVMDYWEVIRGVEGCDTPIELGGRLSEIVEVFERIPSRRLVVLGEPGSGKSVLAMQFTLTAVRRRSPGDPVPVLMPVASWNPGEASLAAWMEARLCVDYPLLGGRGASGSTLAHDLIISGRIWPVLDGLDEVPEELRAEVITALNRTLTVGDPLLLTSRSAEYEAAVDAAGDVVTAAAVIELTPLGLEEVASYLRVTSAPRRGVNKWDPVLTHLHENPQDRLASVLTTPLMTSLARAAYSDGRADPGELLDATAFDTREAVETHLLDQAIPAGYAGESSPAGRNGDAVLDAERRLRLLAGDLDRCGDRELAWWKRHLAIPSPLFAAVSGLAVGVLVMAVTVTAAWPTDTFTSTRWGESVEWSVRLGSLAAVVVGFFTLADRDRERPTFRRQAGRFTMVMALGSVAALAVGGLSYRAWIDTSYRSDIADSAVDTAQYVAESFLLIALVVGFLRVPPTPSPTAVLRESPRIADTAAGRFRAWIGPIAGTAAVVGIVFGLVHAIGASAAGVVVRHESVRDGVLDVPSEWLTVGPIAGLCSALGVQLGRRILRPVFAAGAERTTTGQPRILAAVTVTVVGVVVGAFLLPIVREMLGGGKAVWEPALRAAKDGIRLGIGPVVILAFLPWETRPMSLQLRLRGRLLRLLIVSAIAATVGAATLWFAADLPDAGQKARDCVLVGPPFGLAVGILAVALDRPVTLDRPMGPLASLRLDRRAAVIYSLAYAVAAGAATWLHAAISSTTALGAQDIGVFAVAFFVISYFLTASGRHTITSVWLWLAGRMPLRDMEFYRTAHRRGVLRQVGSVYQFRHALLQDRLAAGARRPFRRSRAHAALVLAAAAALALSSVGALVHHAYEHRERLARSNAAALPFDDVSLPLGVAVDHAGTLYVAGTRFGRSADHVDDTSALGRLWRWEKGAPRPSMLPLTDLGLTFTLAVDRANNLYVADRDNHHVLVLGPRSTVPVTLPFSELVAPIGLDVSESGDVYVSDNGTGVVWKLPAGSTTAIALPFPKLDHVTAVAIDSAGTVYANEAGRNRVLKLTIGSTAPTALPFDGLDKPSGIAVDSEDTLYVCDWSGQVMKLRAGSAAPEVVHMTGLDRPQSIAVDDAHNLYVTNPYDNRVLELPAPR</sequence>
<dbReference type="SUPFAM" id="SSF101898">
    <property type="entry name" value="NHL repeat"/>
    <property type="match status" value="1"/>
</dbReference>
<dbReference type="Gene3D" id="2.120.10.30">
    <property type="entry name" value="TolB, C-terminal domain"/>
    <property type="match status" value="1"/>
</dbReference>
<dbReference type="RefSeq" id="WP_310399132.1">
    <property type="nucleotide sequence ID" value="NZ_JAVDWW010000001.1"/>
</dbReference>
<feature type="transmembrane region" description="Helical" evidence="1">
    <location>
        <begin position="933"/>
        <end position="956"/>
    </location>
</feature>
<feature type="transmembrane region" description="Helical" evidence="1">
    <location>
        <begin position="538"/>
        <end position="557"/>
    </location>
</feature>
<dbReference type="PANTHER" id="PTHR24104:SF25">
    <property type="entry name" value="PROTEIN LIN-41"/>
    <property type="match status" value="1"/>
</dbReference>
<evidence type="ECO:0000313" key="4">
    <source>
        <dbReference type="Proteomes" id="UP001251217"/>
    </source>
</evidence>
<dbReference type="InterPro" id="IPR027417">
    <property type="entry name" value="P-loop_NTPase"/>
</dbReference>
<gene>
    <name evidence="3" type="ORF">J2W56_001122</name>
</gene>
<feature type="transmembrane region" description="Helical" evidence="1">
    <location>
        <begin position="712"/>
        <end position="731"/>
    </location>
</feature>
<dbReference type="Gene3D" id="3.40.50.300">
    <property type="entry name" value="P-loop containing nucleotide triphosphate hydrolases"/>
    <property type="match status" value="1"/>
</dbReference>
<accession>A0ABU1XAR1</accession>
<dbReference type="InterPro" id="IPR011042">
    <property type="entry name" value="6-blade_b-propeller_TolB-like"/>
</dbReference>
<dbReference type="InterPro" id="IPR007111">
    <property type="entry name" value="NACHT_NTPase"/>
</dbReference>
<evidence type="ECO:0000256" key="1">
    <source>
        <dbReference type="SAM" id="Phobius"/>
    </source>
</evidence>
<dbReference type="PROSITE" id="PS50837">
    <property type="entry name" value="NACHT"/>
    <property type="match status" value="1"/>
</dbReference>
<feature type="transmembrane region" description="Helical" evidence="1">
    <location>
        <begin position="588"/>
        <end position="610"/>
    </location>
</feature>
<feature type="transmembrane region" description="Helical" evidence="1">
    <location>
        <begin position="9"/>
        <end position="27"/>
    </location>
</feature>
<evidence type="ECO:0000259" key="2">
    <source>
        <dbReference type="PROSITE" id="PS50837"/>
    </source>
</evidence>
<dbReference type="EMBL" id="JAVDWW010000001">
    <property type="protein sequence ID" value="MDR7167404.1"/>
    <property type="molecule type" value="Genomic_DNA"/>
</dbReference>
<feature type="transmembrane region" description="Helical" evidence="1">
    <location>
        <begin position="465"/>
        <end position="484"/>
    </location>
</feature>
<feature type="transmembrane region" description="Helical" evidence="1">
    <location>
        <begin position="670"/>
        <end position="692"/>
    </location>
</feature>
<dbReference type="InterPro" id="IPR050952">
    <property type="entry name" value="TRIM-NHL_E3_ligases"/>
</dbReference>
<keyword evidence="1" id="KW-0812">Transmembrane</keyword>
<protein>
    <recommendedName>
        <fullName evidence="2">NACHT domain-containing protein</fullName>
    </recommendedName>
</protein>
<keyword evidence="4" id="KW-1185">Reference proteome</keyword>
<feature type="transmembrane region" description="Helical" evidence="1">
    <location>
        <begin position="33"/>
        <end position="53"/>
    </location>
</feature>
<feature type="transmembrane region" description="Helical" evidence="1">
    <location>
        <begin position="496"/>
        <end position="518"/>
    </location>
</feature>
<feature type="transmembrane region" description="Helical" evidence="1">
    <location>
        <begin position="743"/>
        <end position="765"/>
    </location>
</feature>
<comment type="caution">
    <text evidence="3">The sequence shown here is derived from an EMBL/GenBank/DDBJ whole genome shotgun (WGS) entry which is preliminary data.</text>
</comment>
<name>A0ABU1XAR1_9NOCA</name>
<keyword evidence="1" id="KW-1133">Transmembrane helix</keyword>
<feature type="transmembrane region" description="Helical" evidence="1">
    <location>
        <begin position="845"/>
        <end position="864"/>
    </location>
</feature>